<dbReference type="OrthoDB" id="7555214at2759"/>
<dbReference type="SMART" id="SM00595">
    <property type="entry name" value="MADF"/>
    <property type="match status" value="1"/>
</dbReference>
<dbReference type="InterPro" id="IPR039353">
    <property type="entry name" value="TF_Adf1"/>
</dbReference>
<feature type="region of interest" description="Disordered" evidence="1">
    <location>
        <begin position="174"/>
        <end position="211"/>
    </location>
</feature>
<protein>
    <submittedName>
        <fullName evidence="4">Uncharacterized protein LOC113213082</fullName>
    </submittedName>
</protein>
<accession>A0A6J1T813</accession>
<dbReference type="PANTHER" id="PTHR12243:SF67">
    <property type="entry name" value="COREPRESSOR OF PANGOLIN, ISOFORM A-RELATED"/>
    <property type="match status" value="1"/>
</dbReference>
<dbReference type="AlphaFoldDB" id="A0A6J1T813"/>
<reference evidence="4" key="1">
    <citation type="submission" date="2025-08" db="UniProtKB">
        <authorList>
            <consortium name="RefSeq"/>
        </authorList>
    </citation>
    <scope>IDENTIFICATION</scope>
    <source>
        <tissue evidence="4">Whole organism</tissue>
    </source>
</reference>
<dbReference type="GO" id="GO:0006357">
    <property type="term" value="P:regulation of transcription by RNA polymerase II"/>
    <property type="evidence" value="ECO:0007669"/>
    <property type="project" value="TreeGrafter"/>
</dbReference>
<dbReference type="PROSITE" id="PS51029">
    <property type="entry name" value="MADF"/>
    <property type="match status" value="1"/>
</dbReference>
<dbReference type="PANTHER" id="PTHR12243">
    <property type="entry name" value="MADF DOMAIN TRANSCRIPTION FACTOR"/>
    <property type="match status" value="1"/>
</dbReference>
<organism evidence="3 4">
    <name type="scientific">Frankliniella occidentalis</name>
    <name type="common">Western flower thrips</name>
    <name type="synonym">Euthrips occidentalis</name>
    <dbReference type="NCBI Taxonomy" id="133901"/>
    <lineage>
        <taxon>Eukaryota</taxon>
        <taxon>Metazoa</taxon>
        <taxon>Ecdysozoa</taxon>
        <taxon>Arthropoda</taxon>
        <taxon>Hexapoda</taxon>
        <taxon>Insecta</taxon>
        <taxon>Pterygota</taxon>
        <taxon>Neoptera</taxon>
        <taxon>Paraneoptera</taxon>
        <taxon>Thysanoptera</taxon>
        <taxon>Terebrantia</taxon>
        <taxon>Thripoidea</taxon>
        <taxon>Thripidae</taxon>
        <taxon>Frankliniella</taxon>
    </lineage>
</organism>
<proteinExistence type="predicted"/>
<dbReference type="KEGG" id="foc:113213082"/>
<dbReference type="RefSeq" id="XP_026287805.2">
    <property type="nucleotide sequence ID" value="XM_026432020.2"/>
</dbReference>
<evidence type="ECO:0000313" key="3">
    <source>
        <dbReference type="Proteomes" id="UP000504606"/>
    </source>
</evidence>
<evidence type="ECO:0000259" key="2">
    <source>
        <dbReference type="PROSITE" id="PS51029"/>
    </source>
</evidence>
<dbReference type="Proteomes" id="UP000504606">
    <property type="component" value="Unplaced"/>
</dbReference>
<dbReference type="Pfam" id="PF10545">
    <property type="entry name" value="MADF_DNA_bdg"/>
    <property type="match status" value="1"/>
</dbReference>
<dbReference type="InterPro" id="IPR006578">
    <property type="entry name" value="MADF-dom"/>
</dbReference>
<feature type="compositionally biased region" description="Polar residues" evidence="1">
    <location>
        <begin position="181"/>
        <end position="200"/>
    </location>
</feature>
<name>A0A6J1T813_FRAOC</name>
<feature type="domain" description="MADF" evidence="2">
    <location>
        <begin position="17"/>
        <end position="115"/>
    </location>
</feature>
<evidence type="ECO:0000313" key="4">
    <source>
        <dbReference type="RefSeq" id="XP_026287805.2"/>
    </source>
</evidence>
<keyword evidence="3" id="KW-1185">Reference proteome</keyword>
<dbReference type="GO" id="GO:0005667">
    <property type="term" value="C:transcription regulator complex"/>
    <property type="evidence" value="ECO:0007669"/>
    <property type="project" value="TreeGrafter"/>
</dbReference>
<evidence type="ECO:0000256" key="1">
    <source>
        <dbReference type="SAM" id="MobiDB-lite"/>
    </source>
</evidence>
<gene>
    <name evidence="4" type="primary">LOC113213082</name>
</gene>
<dbReference type="GO" id="GO:0005634">
    <property type="term" value="C:nucleus"/>
    <property type="evidence" value="ECO:0007669"/>
    <property type="project" value="TreeGrafter"/>
</dbReference>
<sequence>MPPKINRDLFTDDKEHELIREVEKRPILWDCNSKVFRRADLKPALWVEVALALGGAPFTGDMVAHRWKNMKDTFLSNWNRVLESKNRSSGNGTDDMHKPKWPLYDRLTFLKGTVATEPSFSNIYENDDVELSTAGTAGPVQPVLDISSISNRIETDGTDNSVFKIYYDEATKTWSTEKSDTSNSSTGSTPAQPHGTSPVPSATDVKKGVRDNEIYAKRGAAKRKASTLMEEAVQAVKQLASQPMPNFSEEVADTPDTAHHFGMFVAGRLRDMERDSRKECEKEVMSVLFKY</sequence>
<dbReference type="GeneID" id="113213082"/>